<keyword evidence="1" id="KW-0472">Membrane</keyword>
<gene>
    <name evidence="2" type="ORF">RSPPHO_00617</name>
</gene>
<evidence type="ECO:0000256" key="1">
    <source>
        <dbReference type="SAM" id="Phobius"/>
    </source>
</evidence>
<dbReference type="KEGG" id="rpm:RSPPHO_00617"/>
<protein>
    <recommendedName>
        <fullName evidence="4">Membrane transporter protein</fullName>
    </recommendedName>
</protein>
<feature type="transmembrane region" description="Helical" evidence="1">
    <location>
        <begin position="56"/>
        <end position="74"/>
    </location>
</feature>
<evidence type="ECO:0008006" key="4">
    <source>
        <dbReference type="Google" id="ProtNLM"/>
    </source>
</evidence>
<sequence>MFPPSPWPAFWLGAIACRGRGRGVGGGALALVPALAGMMMGVRLRRLASKVTFRRLFFGGLLVLGGAMLLSAVVV</sequence>
<proteinExistence type="predicted"/>
<evidence type="ECO:0000313" key="2">
    <source>
        <dbReference type="EMBL" id="CCG07243.1"/>
    </source>
</evidence>
<dbReference type="EMBL" id="HE663493">
    <property type="protein sequence ID" value="CCG07243.1"/>
    <property type="molecule type" value="Genomic_DNA"/>
</dbReference>
<keyword evidence="3" id="KW-1185">Reference proteome</keyword>
<dbReference type="Proteomes" id="UP000033220">
    <property type="component" value="Chromosome DSM 122"/>
</dbReference>
<evidence type="ECO:0000313" key="3">
    <source>
        <dbReference type="Proteomes" id="UP000033220"/>
    </source>
</evidence>
<dbReference type="HOGENOM" id="CLU_2668670_0_0_5"/>
<feature type="transmembrane region" description="Helical" evidence="1">
    <location>
        <begin position="24"/>
        <end position="44"/>
    </location>
</feature>
<accession>H6SPX3</accession>
<dbReference type="AlphaFoldDB" id="H6SPX3"/>
<keyword evidence="1" id="KW-1133">Transmembrane helix</keyword>
<name>H6SPX3_PARPM</name>
<reference evidence="2 3" key="1">
    <citation type="submission" date="2012-02" db="EMBL/GenBank/DDBJ databases">
        <title>Shotgun genome sequence of Phaeospirillum photometricum DSM 122.</title>
        <authorList>
            <person name="Duquesne K."/>
            <person name="Sturgis J."/>
        </authorList>
    </citation>
    <scope>NUCLEOTIDE SEQUENCE [LARGE SCALE GENOMIC DNA]</scope>
    <source>
        <strain evidence="3">DSM122</strain>
    </source>
</reference>
<organism evidence="2 3">
    <name type="scientific">Pararhodospirillum photometricum DSM 122</name>
    <dbReference type="NCBI Taxonomy" id="1150469"/>
    <lineage>
        <taxon>Bacteria</taxon>
        <taxon>Pseudomonadati</taxon>
        <taxon>Pseudomonadota</taxon>
        <taxon>Alphaproteobacteria</taxon>
        <taxon>Rhodospirillales</taxon>
        <taxon>Rhodospirillaceae</taxon>
        <taxon>Pararhodospirillum</taxon>
    </lineage>
</organism>
<keyword evidence="1" id="KW-0812">Transmembrane</keyword>